<gene>
    <name evidence="2" type="ORF">FIBSPDRAFT_918930</name>
</gene>
<organism evidence="2 3">
    <name type="scientific">Athelia psychrophila</name>
    <dbReference type="NCBI Taxonomy" id="1759441"/>
    <lineage>
        <taxon>Eukaryota</taxon>
        <taxon>Fungi</taxon>
        <taxon>Dikarya</taxon>
        <taxon>Basidiomycota</taxon>
        <taxon>Agaricomycotina</taxon>
        <taxon>Agaricomycetes</taxon>
        <taxon>Agaricomycetidae</taxon>
        <taxon>Atheliales</taxon>
        <taxon>Atheliaceae</taxon>
        <taxon>Athelia</taxon>
    </lineage>
</organism>
<accession>A0A166MGN7</accession>
<reference evidence="2 3" key="1">
    <citation type="journal article" date="2016" name="Mol. Biol. Evol.">
        <title>Comparative Genomics of Early-Diverging Mushroom-Forming Fungi Provides Insights into the Origins of Lignocellulose Decay Capabilities.</title>
        <authorList>
            <person name="Nagy L.G."/>
            <person name="Riley R."/>
            <person name="Tritt A."/>
            <person name="Adam C."/>
            <person name="Daum C."/>
            <person name="Floudas D."/>
            <person name="Sun H."/>
            <person name="Yadav J.S."/>
            <person name="Pangilinan J."/>
            <person name="Larsson K.H."/>
            <person name="Matsuura K."/>
            <person name="Barry K."/>
            <person name="Labutti K."/>
            <person name="Kuo R."/>
            <person name="Ohm R.A."/>
            <person name="Bhattacharya S.S."/>
            <person name="Shirouzu T."/>
            <person name="Yoshinaga Y."/>
            <person name="Martin F.M."/>
            <person name="Grigoriev I.V."/>
            <person name="Hibbett D.S."/>
        </authorList>
    </citation>
    <scope>NUCLEOTIDE SEQUENCE [LARGE SCALE GENOMIC DNA]</scope>
    <source>
        <strain evidence="2 3">CBS 109695</strain>
    </source>
</reference>
<evidence type="ECO:0000313" key="3">
    <source>
        <dbReference type="Proteomes" id="UP000076532"/>
    </source>
</evidence>
<keyword evidence="3" id="KW-1185">Reference proteome</keyword>
<dbReference type="SUPFAM" id="SSF50370">
    <property type="entry name" value="Ricin B-like lectins"/>
    <property type="match status" value="1"/>
</dbReference>
<dbReference type="Pfam" id="PF14200">
    <property type="entry name" value="RicinB_lectin_2"/>
    <property type="match status" value="1"/>
</dbReference>
<proteinExistence type="predicted"/>
<dbReference type="AlphaFoldDB" id="A0A166MGN7"/>
<name>A0A166MGN7_9AGAM</name>
<sequence>MRTVNEIVSDKIYRITNVVGETVIDLSGGDNKSIIGYGDHNGPNQRWIFHGDKSGWTIKSAGTGVYLGVDKDYENGVAVAGVSSPFHWLVEKDKENHDAWRISIPGTKFNLDLADHGNKKPGTPVTIWGHWSGKNQTWKIEVEE</sequence>
<dbReference type="CDD" id="cd23422">
    <property type="entry name" value="beta-trefoil_Ricin_MPL_CNL"/>
    <property type="match status" value="1"/>
</dbReference>
<protein>
    <submittedName>
        <fullName evidence="2">Carbohydrate-binding module family 13 protein</fullName>
    </submittedName>
</protein>
<dbReference type="InterPro" id="IPR035992">
    <property type="entry name" value="Ricin_B-like_lectins"/>
</dbReference>
<dbReference type="Gene3D" id="2.80.10.50">
    <property type="match status" value="1"/>
</dbReference>
<dbReference type="InterPro" id="IPR000772">
    <property type="entry name" value="Ricin_B_lectin"/>
</dbReference>
<dbReference type="Proteomes" id="UP000076532">
    <property type="component" value="Unassembled WGS sequence"/>
</dbReference>
<feature type="domain" description="Ricin B lectin" evidence="1">
    <location>
        <begin position="43"/>
        <end position="128"/>
    </location>
</feature>
<dbReference type="OrthoDB" id="2131701at2759"/>
<evidence type="ECO:0000259" key="1">
    <source>
        <dbReference type="Pfam" id="PF14200"/>
    </source>
</evidence>
<dbReference type="EMBL" id="KV417529">
    <property type="protein sequence ID" value="KZP23983.1"/>
    <property type="molecule type" value="Genomic_DNA"/>
</dbReference>
<evidence type="ECO:0000313" key="2">
    <source>
        <dbReference type="EMBL" id="KZP23983.1"/>
    </source>
</evidence>